<keyword evidence="2" id="KW-0812">Transmembrane</keyword>
<accession>A0A6C0C0H6</accession>
<organism evidence="3">
    <name type="scientific">viral metagenome</name>
    <dbReference type="NCBI Taxonomy" id="1070528"/>
    <lineage>
        <taxon>unclassified sequences</taxon>
        <taxon>metagenomes</taxon>
        <taxon>organismal metagenomes</taxon>
    </lineage>
</organism>
<reference evidence="3" key="1">
    <citation type="journal article" date="2020" name="Nature">
        <title>Giant virus diversity and host interactions through global metagenomics.</title>
        <authorList>
            <person name="Schulz F."/>
            <person name="Roux S."/>
            <person name="Paez-Espino D."/>
            <person name="Jungbluth S."/>
            <person name="Walsh D.A."/>
            <person name="Denef V.J."/>
            <person name="McMahon K.D."/>
            <person name="Konstantinidis K.T."/>
            <person name="Eloe-Fadrosh E.A."/>
            <person name="Kyrpides N.C."/>
            <person name="Woyke T."/>
        </authorList>
    </citation>
    <scope>NUCLEOTIDE SEQUENCE</scope>
    <source>
        <strain evidence="3">GVMAG-M-3300020169-51</strain>
    </source>
</reference>
<evidence type="ECO:0000256" key="1">
    <source>
        <dbReference type="SAM" id="MobiDB-lite"/>
    </source>
</evidence>
<feature type="region of interest" description="Disordered" evidence="1">
    <location>
        <begin position="1"/>
        <end position="25"/>
    </location>
</feature>
<sequence>MPRGKKRYRKKRIQKGGGEMTETALQRKEIHSDGGMSLIPKNDKVNKNRKKLKELTGKASSFIMNLGFHGMVLIAGFITAVIFFIIALTKIDSGDSSQDLMTTYIILLTMTILMFGFYISILLKKTDGLKQISALISPAFSVIASLAFVLSLNTDFGSQLSIILKYVPAINAANILLAAASLYQVNLLWKFFESWKKGGMNTITGKTIGMFVFLFILIFGLTVTVKTKIRAYTTSCKD</sequence>
<feature type="transmembrane region" description="Helical" evidence="2">
    <location>
        <begin position="62"/>
        <end position="89"/>
    </location>
</feature>
<evidence type="ECO:0000313" key="3">
    <source>
        <dbReference type="EMBL" id="QHS97274.1"/>
    </source>
</evidence>
<feature type="transmembrane region" description="Helical" evidence="2">
    <location>
        <begin position="101"/>
        <end position="123"/>
    </location>
</feature>
<feature type="transmembrane region" description="Helical" evidence="2">
    <location>
        <begin position="166"/>
        <end position="186"/>
    </location>
</feature>
<feature type="transmembrane region" description="Helical" evidence="2">
    <location>
        <begin position="135"/>
        <end position="154"/>
    </location>
</feature>
<proteinExistence type="predicted"/>
<evidence type="ECO:0000256" key="2">
    <source>
        <dbReference type="SAM" id="Phobius"/>
    </source>
</evidence>
<feature type="compositionally biased region" description="Basic residues" evidence="1">
    <location>
        <begin position="1"/>
        <end position="14"/>
    </location>
</feature>
<protein>
    <submittedName>
        <fullName evidence="3">Uncharacterized protein</fullName>
    </submittedName>
</protein>
<keyword evidence="2" id="KW-1133">Transmembrane helix</keyword>
<dbReference type="EMBL" id="MN739292">
    <property type="protein sequence ID" value="QHS97274.1"/>
    <property type="molecule type" value="Genomic_DNA"/>
</dbReference>
<dbReference type="AlphaFoldDB" id="A0A6C0C0H6"/>
<feature type="transmembrane region" description="Helical" evidence="2">
    <location>
        <begin position="207"/>
        <end position="225"/>
    </location>
</feature>
<keyword evidence="2" id="KW-0472">Membrane</keyword>
<name>A0A6C0C0H6_9ZZZZ</name>